<organism evidence="2 3">
    <name type="scientific">Polyangium jinanense</name>
    <dbReference type="NCBI Taxonomy" id="2829994"/>
    <lineage>
        <taxon>Bacteria</taxon>
        <taxon>Pseudomonadati</taxon>
        <taxon>Myxococcota</taxon>
        <taxon>Polyangia</taxon>
        <taxon>Polyangiales</taxon>
        <taxon>Polyangiaceae</taxon>
        <taxon>Polyangium</taxon>
    </lineage>
</organism>
<protein>
    <submittedName>
        <fullName evidence="2">Uncharacterized protein</fullName>
    </submittedName>
</protein>
<keyword evidence="3" id="KW-1185">Reference proteome</keyword>
<evidence type="ECO:0000256" key="1">
    <source>
        <dbReference type="SAM" id="MobiDB-lite"/>
    </source>
</evidence>
<sequence length="66" mass="7234">MEELRDAQFFQGAGGKTKDGVAGRNGSAAIFERHEPQHVPQSCAHPARTPRTMILAGLVFSKRSQR</sequence>
<dbReference type="EMBL" id="JAGTJJ010000025">
    <property type="protein sequence ID" value="MDC3984986.1"/>
    <property type="molecule type" value="Genomic_DNA"/>
</dbReference>
<feature type="region of interest" description="Disordered" evidence="1">
    <location>
        <begin position="1"/>
        <end position="23"/>
    </location>
</feature>
<dbReference type="AlphaFoldDB" id="A0A9X3XBH5"/>
<proteinExistence type="predicted"/>
<evidence type="ECO:0000313" key="2">
    <source>
        <dbReference type="EMBL" id="MDC3984986.1"/>
    </source>
</evidence>
<gene>
    <name evidence="2" type="ORF">KEG57_31190</name>
</gene>
<accession>A0A9X3XBH5</accession>
<reference evidence="2 3" key="1">
    <citation type="submission" date="2021-04" db="EMBL/GenBank/DDBJ databases">
        <title>Genome analysis of Polyangium sp.</title>
        <authorList>
            <person name="Li Y."/>
            <person name="Wang J."/>
        </authorList>
    </citation>
    <scope>NUCLEOTIDE SEQUENCE [LARGE SCALE GENOMIC DNA]</scope>
    <source>
        <strain evidence="2 3">SDU14</strain>
    </source>
</reference>
<evidence type="ECO:0000313" key="3">
    <source>
        <dbReference type="Proteomes" id="UP001151081"/>
    </source>
</evidence>
<dbReference type="RefSeq" id="WP_272422799.1">
    <property type="nucleotide sequence ID" value="NZ_JAGTJJ010000025.1"/>
</dbReference>
<dbReference type="Proteomes" id="UP001151081">
    <property type="component" value="Unassembled WGS sequence"/>
</dbReference>
<name>A0A9X3XBH5_9BACT</name>
<comment type="caution">
    <text evidence="2">The sequence shown here is derived from an EMBL/GenBank/DDBJ whole genome shotgun (WGS) entry which is preliminary data.</text>
</comment>